<dbReference type="InterPro" id="IPR029044">
    <property type="entry name" value="Nucleotide-diphossugar_trans"/>
</dbReference>
<feature type="region of interest" description="Disordered" evidence="11">
    <location>
        <begin position="378"/>
        <end position="417"/>
    </location>
</feature>
<keyword evidence="4" id="KW-0812">Transmembrane</keyword>
<feature type="compositionally biased region" description="Polar residues" evidence="11">
    <location>
        <begin position="389"/>
        <end position="398"/>
    </location>
</feature>
<evidence type="ECO:0000256" key="9">
    <source>
        <dbReference type="ARBA" id="ARBA00056537"/>
    </source>
</evidence>
<accession>A0AA35RAE0</accession>
<keyword evidence="7" id="KW-0472">Membrane</keyword>
<evidence type="ECO:0000256" key="11">
    <source>
        <dbReference type="SAM" id="MobiDB-lite"/>
    </source>
</evidence>
<evidence type="ECO:0000256" key="6">
    <source>
        <dbReference type="ARBA" id="ARBA00023034"/>
    </source>
</evidence>
<reference evidence="12" key="1">
    <citation type="submission" date="2023-03" db="EMBL/GenBank/DDBJ databases">
        <authorList>
            <person name="Steffen K."/>
            <person name="Cardenas P."/>
        </authorList>
    </citation>
    <scope>NUCLEOTIDE SEQUENCE</scope>
</reference>
<evidence type="ECO:0000256" key="10">
    <source>
        <dbReference type="ARBA" id="ARBA00076024"/>
    </source>
</evidence>
<keyword evidence="3" id="KW-0808">Transferase</keyword>
<dbReference type="EMBL" id="CASHTH010000747">
    <property type="protein sequence ID" value="CAI8007128.1"/>
    <property type="molecule type" value="Genomic_DNA"/>
</dbReference>
<comment type="function">
    <text evidence="9">Probable mannan synthase which consists of a 4-beta-mannosyltransferase activity on mannan using GDP-mannose. The beta-1,4-mannan product is the backbone for galactomannan synthesis by galactomannan galactosyltransferase. Galactomannan is a noncellulosic polysaccharides of plant cell wall.</text>
</comment>
<evidence type="ECO:0000313" key="13">
    <source>
        <dbReference type="Proteomes" id="UP001174909"/>
    </source>
</evidence>
<keyword evidence="8" id="KW-0961">Cell wall biogenesis/degradation</keyword>
<dbReference type="FunFam" id="3.90.550.10:FF:000057">
    <property type="entry name" value="Glycosyltransferase-like protein, family 2"/>
    <property type="match status" value="1"/>
</dbReference>
<comment type="subcellular location">
    <subcellularLocation>
        <location evidence="1">Golgi apparatus membrane</location>
        <topology evidence="1">Multi-pass membrane protein</topology>
    </subcellularLocation>
</comment>
<gene>
    <name evidence="12" type="ORF">GBAR_LOCUS5056</name>
</gene>
<dbReference type="SUPFAM" id="SSF53448">
    <property type="entry name" value="Nucleotide-diphospho-sugar transferases"/>
    <property type="match status" value="1"/>
</dbReference>
<name>A0AA35RAE0_GEOBA</name>
<dbReference type="Proteomes" id="UP001174909">
    <property type="component" value="Unassembled WGS sequence"/>
</dbReference>
<dbReference type="Gene3D" id="3.90.550.10">
    <property type="entry name" value="Spore Coat Polysaccharide Biosynthesis Protein SpsA, Chain A"/>
    <property type="match status" value="1"/>
</dbReference>
<keyword evidence="2" id="KW-0328">Glycosyltransferase</keyword>
<keyword evidence="5" id="KW-1133">Transmembrane helix</keyword>
<dbReference type="PANTHER" id="PTHR32044">
    <property type="entry name" value="GLUCOMANNAN 4-BETA-MANNOSYLTRANSFERASE 9"/>
    <property type="match status" value="1"/>
</dbReference>
<sequence>MRGAPLLEREPPAVLIQLPVFNERYVVERLIRAVAALDYPRSRLSVQVLDDSTDDTGTIADRVVAECAAAGLDICRIHRTDRRGFKAGALQVGLDASDAPFVVIFDADFVPKPDFLQEALPYLLGDERTGLVQARWDHLNRDYSLLTDVQAILLDGHFMTEHGGRHVSGCFFNFNGTAGIWRRAAIEDAGGWEGDTLTEDLDLSYRAQLRGWRFVFVPEIAAPAELPVSMNAFKAQQRRWAQGSLQTARKLLPQILASPLPLRVRAEAFFHLSSNLAYPLMAVLSLLMAPVLFARVSTGLREMALLDIPIFAAATLSVVSFYSFSQSACSGSSRWASGRGSGAGCGEFPWRSPWASASRSATRPRCLPAWWAGRPLSSGRPSTALPRQVTRQVTTGAASPTGCPPAPSRRWSSVWDS</sequence>
<dbReference type="GO" id="GO:0000139">
    <property type="term" value="C:Golgi membrane"/>
    <property type="evidence" value="ECO:0007669"/>
    <property type="project" value="UniProtKB-SubCell"/>
</dbReference>
<evidence type="ECO:0000256" key="8">
    <source>
        <dbReference type="ARBA" id="ARBA00023316"/>
    </source>
</evidence>
<dbReference type="GO" id="GO:0016757">
    <property type="term" value="F:glycosyltransferase activity"/>
    <property type="evidence" value="ECO:0007669"/>
    <property type="project" value="UniProtKB-KW"/>
</dbReference>
<evidence type="ECO:0000256" key="1">
    <source>
        <dbReference type="ARBA" id="ARBA00004653"/>
    </source>
</evidence>
<dbReference type="GO" id="GO:0071555">
    <property type="term" value="P:cell wall organization"/>
    <property type="evidence" value="ECO:0007669"/>
    <property type="project" value="UniProtKB-KW"/>
</dbReference>
<evidence type="ECO:0000256" key="5">
    <source>
        <dbReference type="ARBA" id="ARBA00022989"/>
    </source>
</evidence>
<dbReference type="PANTHER" id="PTHR32044:SF80">
    <property type="entry name" value="XYLOGLUCAN GLYCOSYLTRANSFERASE 2-RELATED"/>
    <property type="match status" value="1"/>
</dbReference>
<dbReference type="Pfam" id="PF13641">
    <property type="entry name" value="Glyco_tranf_2_3"/>
    <property type="match status" value="1"/>
</dbReference>
<evidence type="ECO:0000313" key="12">
    <source>
        <dbReference type="EMBL" id="CAI8007128.1"/>
    </source>
</evidence>
<keyword evidence="13" id="KW-1185">Reference proteome</keyword>
<evidence type="ECO:0000256" key="4">
    <source>
        <dbReference type="ARBA" id="ARBA00022692"/>
    </source>
</evidence>
<evidence type="ECO:0000256" key="7">
    <source>
        <dbReference type="ARBA" id="ARBA00023136"/>
    </source>
</evidence>
<evidence type="ECO:0000256" key="3">
    <source>
        <dbReference type="ARBA" id="ARBA00022679"/>
    </source>
</evidence>
<dbReference type="AlphaFoldDB" id="A0AA35RAE0"/>
<protein>
    <recommendedName>
        <fullName evidence="10">Glucomannan synthase</fullName>
    </recommendedName>
</protein>
<proteinExistence type="predicted"/>
<comment type="caution">
    <text evidence="12">The sequence shown here is derived from an EMBL/GenBank/DDBJ whole genome shotgun (WGS) entry which is preliminary data.</text>
</comment>
<organism evidence="12 13">
    <name type="scientific">Geodia barretti</name>
    <name type="common">Barrett's horny sponge</name>
    <dbReference type="NCBI Taxonomy" id="519541"/>
    <lineage>
        <taxon>Eukaryota</taxon>
        <taxon>Metazoa</taxon>
        <taxon>Porifera</taxon>
        <taxon>Demospongiae</taxon>
        <taxon>Heteroscleromorpha</taxon>
        <taxon>Tetractinellida</taxon>
        <taxon>Astrophorina</taxon>
        <taxon>Geodiidae</taxon>
        <taxon>Geodia</taxon>
    </lineage>
</organism>
<keyword evidence="6" id="KW-0333">Golgi apparatus</keyword>
<evidence type="ECO:0000256" key="2">
    <source>
        <dbReference type="ARBA" id="ARBA00022676"/>
    </source>
</evidence>